<dbReference type="PROSITE" id="PS51379">
    <property type="entry name" value="4FE4S_FER_2"/>
    <property type="match status" value="1"/>
</dbReference>
<dbReference type="PROSITE" id="PS00198">
    <property type="entry name" value="4FE4S_FER_1"/>
    <property type="match status" value="1"/>
</dbReference>
<dbReference type="Gene3D" id="3.20.20.100">
    <property type="entry name" value="NADP-dependent oxidoreductase domain"/>
    <property type="match status" value="1"/>
</dbReference>
<reference evidence="2" key="1">
    <citation type="submission" date="2019-08" db="EMBL/GenBank/DDBJ databases">
        <authorList>
            <person name="Kucharzyk K."/>
            <person name="Murdoch R.W."/>
            <person name="Higgins S."/>
            <person name="Loffler F."/>
        </authorList>
    </citation>
    <scope>NUCLEOTIDE SEQUENCE</scope>
</reference>
<dbReference type="SUPFAM" id="SSF51430">
    <property type="entry name" value="NAD(P)-linked oxidoreductase"/>
    <property type="match status" value="1"/>
</dbReference>
<dbReference type="AlphaFoldDB" id="A0A644YGF6"/>
<sequence>MEYRKFGNCDFSVSSLGFGCMRFPFIDKDSSKINEEKAIAMIRHAIDNGVDYIDTAYPYHGGNSEVLVGKALKDGYREKIKLATKSPVWLVKEYADFHKYLDEQLNKLQTDHIDFYLMHALNKDRFEDLKKNQVFKFLDEAIASGKIKYAGFSFHDDEEHFYEIVDSYPWTFCQIQLNYMDVEYQAGLRGLKYAAEKGMAVVIMEPLKGGKLAGNPPTEVKELFENYDSSRTPANWALKWLYNFPEVTTILSGMSTMEQLQENLEIASNCKANEMNAEELEIMDKAKDAYLRLTKVNCTGCNYCQPCPFEVDIPRNFELYNEGHMFNTLEAASHTYNNLMPKNKSAANCSECGKCEEECPQNLPIRQLLKEVHASLGAK</sequence>
<proteinExistence type="predicted"/>
<dbReference type="InterPro" id="IPR036812">
    <property type="entry name" value="NAD(P)_OxRdtase_dom_sf"/>
</dbReference>
<accession>A0A644YGF6</accession>
<dbReference type="InterPro" id="IPR017900">
    <property type="entry name" value="4Fe4S_Fe_S_CS"/>
</dbReference>
<dbReference type="CDD" id="cd19096">
    <property type="entry name" value="AKR_Fe-S_oxidoreductase"/>
    <property type="match status" value="1"/>
</dbReference>
<protein>
    <recommendedName>
        <fullName evidence="1">4Fe-4S ferredoxin-type domain-containing protein</fullName>
    </recommendedName>
</protein>
<dbReference type="InterPro" id="IPR023210">
    <property type="entry name" value="NADP_OxRdtase_dom"/>
</dbReference>
<dbReference type="Pfam" id="PF13187">
    <property type="entry name" value="Fer4_9"/>
    <property type="match status" value="1"/>
</dbReference>
<organism evidence="2">
    <name type="scientific">bioreactor metagenome</name>
    <dbReference type="NCBI Taxonomy" id="1076179"/>
    <lineage>
        <taxon>unclassified sequences</taxon>
        <taxon>metagenomes</taxon>
        <taxon>ecological metagenomes</taxon>
    </lineage>
</organism>
<dbReference type="InterPro" id="IPR017896">
    <property type="entry name" value="4Fe4S_Fe-S-bd"/>
</dbReference>
<dbReference type="PANTHER" id="PTHR43312:SF2">
    <property type="entry name" value="OXIDOREDUCTASE"/>
    <property type="match status" value="1"/>
</dbReference>
<dbReference type="PANTHER" id="PTHR43312">
    <property type="entry name" value="D-THREO-ALDOSE 1-DEHYDROGENASE"/>
    <property type="match status" value="1"/>
</dbReference>
<feature type="domain" description="4Fe-4S ferredoxin-type" evidence="1">
    <location>
        <begin position="340"/>
        <end position="371"/>
    </location>
</feature>
<name>A0A644YGF6_9ZZZZ</name>
<comment type="caution">
    <text evidence="2">The sequence shown here is derived from an EMBL/GenBank/DDBJ whole genome shotgun (WGS) entry which is preliminary data.</text>
</comment>
<dbReference type="InterPro" id="IPR053135">
    <property type="entry name" value="AKR2_Oxidoreductase"/>
</dbReference>
<dbReference type="SUPFAM" id="SSF46548">
    <property type="entry name" value="alpha-helical ferredoxin"/>
    <property type="match status" value="1"/>
</dbReference>
<evidence type="ECO:0000313" key="2">
    <source>
        <dbReference type="EMBL" id="MPM27078.1"/>
    </source>
</evidence>
<dbReference type="Pfam" id="PF00248">
    <property type="entry name" value="Aldo_ket_red"/>
    <property type="match status" value="1"/>
</dbReference>
<evidence type="ECO:0000259" key="1">
    <source>
        <dbReference type="PROSITE" id="PS51379"/>
    </source>
</evidence>
<dbReference type="EMBL" id="VSSQ01004903">
    <property type="protein sequence ID" value="MPM27078.1"/>
    <property type="molecule type" value="Genomic_DNA"/>
</dbReference>
<gene>
    <name evidence="2" type="ORF">SDC9_73583</name>
</gene>